<evidence type="ECO:0000313" key="2">
    <source>
        <dbReference type="EMBL" id="GAG92697.1"/>
    </source>
</evidence>
<evidence type="ECO:0000256" key="1">
    <source>
        <dbReference type="SAM" id="Phobius"/>
    </source>
</evidence>
<gene>
    <name evidence="2" type="ORF">S01H4_40610</name>
</gene>
<feature type="transmembrane region" description="Helical" evidence="1">
    <location>
        <begin position="6"/>
        <end position="32"/>
    </location>
</feature>
<comment type="caution">
    <text evidence="2">The sequence shown here is derived from an EMBL/GenBank/DDBJ whole genome shotgun (WGS) entry which is preliminary data.</text>
</comment>
<evidence type="ECO:0008006" key="3">
    <source>
        <dbReference type="Google" id="ProtNLM"/>
    </source>
</evidence>
<proteinExistence type="predicted"/>
<reference evidence="2" key="1">
    <citation type="journal article" date="2014" name="Front. Microbiol.">
        <title>High frequency of phylogenetically diverse reductive dehalogenase-homologous genes in deep subseafloor sedimentary metagenomes.</title>
        <authorList>
            <person name="Kawai M."/>
            <person name="Futagami T."/>
            <person name="Toyoda A."/>
            <person name="Takaki Y."/>
            <person name="Nishi S."/>
            <person name="Hori S."/>
            <person name="Arai W."/>
            <person name="Tsubouchi T."/>
            <person name="Morono Y."/>
            <person name="Uchiyama I."/>
            <person name="Ito T."/>
            <person name="Fujiyama A."/>
            <person name="Inagaki F."/>
            <person name="Takami H."/>
        </authorList>
    </citation>
    <scope>NUCLEOTIDE SEQUENCE</scope>
    <source>
        <strain evidence="2">Expedition CK06-06</strain>
    </source>
</reference>
<keyword evidence="1" id="KW-1133">Transmembrane helix</keyword>
<organism evidence="2">
    <name type="scientific">marine sediment metagenome</name>
    <dbReference type="NCBI Taxonomy" id="412755"/>
    <lineage>
        <taxon>unclassified sequences</taxon>
        <taxon>metagenomes</taxon>
        <taxon>ecological metagenomes</taxon>
    </lineage>
</organism>
<accession>X1CHX9</accession>
<dbReference type="EMBL" id="BART01022138">
    <property type="protein sequence ID" value="GAG92697.1"/>
    <property type="molecule type" value="Genomic_DNA"/>
</dbReference>
<feature type="transmembrane region" description="Helical" evidence="1">
    <location>
        <begin position="90"/>
        <end position="108"/>
    </location>
</feature>
<keyword evidence="1" id="KW-0812">Transmembrane</keyword>
<keyword evidence="1" id="KW-0472">Membrane</keyword>
<sequence>MKFKIIYFALIFLAGMGSIVFFTRSAISISAFRKGRFGTIGLLKSKLAGSSKALSIAGINIPVLAYQFIRFTVLIAWLSLIVILKIKVGLPSFGLQLFLLIILLVASTPRLKIGGIKLPFLFISSFFDRLKKEAANREIYRAISQLINLFNIKGEKILGSNYVLGEIIKNVKVTKPVYLKMLSMWNMNRQKEAADYFADVIGTKEARDLAGVFLKLDLISPRELRGQLAHYQNNIRVERTTARE</sequence>
<feature type="transmembrane region" description="Helical" evidence="1">
    <location>
        <begin position="53"/>
        <end position="84"/>
    </location>
</feature>
<name>X1CHX9_9ZZZZ</name>
<feature type="non-terminal residue" evidence="2">
    <location>
        <position position="244"/>
    </location>
</feature>
<protein>
    <recommendedName>
        <fullName evidence="3">Type II secretion system protein GspF domain-containing protein</fullName>
    </recommendedName>
</protein>
<dbReference type="AlphaFoldDB" id="X1CHX9"/>